<dbReference type="GO" id="GO:0005697">
    <property type="term" value="C:telomerase holoenzyme complex"/>
    <property type="evidence" value="ECO:0007669"/>
    <property type="project" value="TreeGrafter"/>
</dbReference>
<dbReference type="GO" id="GO:0003720">
    <property type="term" value="F:telomerase activity"/>
    <property type="evidence" value="ECO:0007669"/>
    <property type="project" value="TreeGrafter"/>
</dbReference>
<protein>
    <submittedName>
        <fullName evidence="1">Uncharacterized protein</fullName>
    </submittedName>
</protein>
<dbReference type="GO" id="GO:0070034">
    <property type="term" value="F:telomerase RNA binding"/>
    <property type="evidence" value="ECO:0007669"/>
    <property type="project" value="TreeGrafter"/>
</dbReference>
<dbReference type="SUPFAM" id="SSF52047">
    <property type="entry name" value="RNI-like"/>
    <property type="match status" value="1"/>
</dbReference>
<dbReference type="SUPFAM" id="SSF50978">
    <property type="entry name" value="WD40 repeat-like"/>
    <property type="match status" value="1"/>
</dbReference>
<reference evidence="1 2" key="1">
    <citation type="journal article" date="2012" name="BMC Genomics">
        <title>Comparative genomic analysis of human infective Trypanosoma cruzi lineages with the bat-restricted subspecies T. cruzi marinkellei.</title>
        <authorList>
            <person name="Franzen O."/>
            <person name="Talavera-Lopez C."/>
            <person name="Ochaya S."/>
            <person name="Butler C.E."/>
            <person name="Messenger L.A."/>
            <person name="Lewis M.D."/>
            <person name="Llewellyn M.S."/>
            <person name="Marinkelle C.J."/>
            <person name="Tyler K.M."/>
            <person name="Miles M.A."/>
            <person name="Andersson B."/>
        </authorList>
    </citation>
    <scope>NUCLEOTIDE SEQUENCE [LARGE SCALE GENOMIC DNA]</scope>
    <source>
        <strain evidence="1 2">B7</strain>
    </source>
</reference>
<proteinExistence type="predicted"/>
<dbReference type="InterPro" id="IPR015943">
    <property type="entry name" value="WD40/YVTN_repeat-like_dom_sf"/>
</dbReference>
<accession>K2N107</accession>
<dbReference type="GO" id="GO:0000722">
    <property type="term" value="P:telomere maintenance via recombination"/>
    <property type="evidence" value="ECO:0007669"/>
    <property type="project" value="TreeGrafter"/>
</dbReference>
<dbReference type="PANTHER" id="PTHR44791:SF1">
    <property type="entry name" value="TELOMERASE PROTEIN COMPONENT 1"/>
    <property type="match status" value="1"/>
</dbReference>
<dbReference type="OrthoDB" id="120976at2759"/>
<gene>
    <name evidence="1" type="ORF">MOQ_004528</name>
</gene>
<sequence length="1585" mass="178053">FSFFCLFPVDAAKDYPQLQRRGSMASARSPVLPHLDFRPQSAEGRVPGVTDQVAYGELVANYTTLKAKVNTVLARNVDIIRHSPVVDLTRNYVGAAGLQAMTSLLAKNGNLQELRLPSSGLNNDAVVFFCRAMVNHPRLTSLDFSCNNISLAAGLALISLLQQNKNVVYIDLSETQVPDAVMKKIQLGLQRNKAFAARAAAASPDAADDTTSVTRSIEGGFCSTIRETVRKVEWERREEEALHRLTEITHSAAAETGNDRKFVPLPDRESGWRLIEVAILSPPFLFESELSLLIQNVFPRLNEELRSCKVHLVPLLDPPDGPAGTYLKHLRFAIAADVLRNVEKSRMVTIELIGDRAGEYQQLPSSEIMKRPQLLQSMRRQDGEAKLILAESKWAPPLSPVLQSAHELATTLSSWIIVATRKETRRTGVPPSLAPMLTEEPNVEHPDYLQSQIRRTVTVGSDVVCGTQTIECDASLKAKKWHEHQIFRENLLETAPVQELVIRNYNATFDFCSEDGQLHFKNLEEFVEAIYKRIFLIMIAHFPPCHDSHPAHYQSYNVDKFAAKKLELYRKPLHDLLRACVEHSFVKKSITDRLNLYIITPPSRNVFVLHGSEPVPVTALIGSFTSRLLAKEPQKLRIAFHTTHATSLTEEPNELREIICHVILQLFPEQEIYRRAIAEVDIVRLQQMFVDLLTDKIKPAETFKRGGGGRGGGGGETQITVVILDGMDCVLPTVWPCQALRLSEDTGKDIWGTPAPPPHQSARYGYIPICLSRNLRLVLGCATNSDMHHQLESRGHDSAELLSMGPITPNDFDEMLHPDMLSKIGATLSDDDFIVIRKKEEALCPEYIMLVLDTLRSLNEVPGIETHSVVTSLPGTVKGMVQLKYNNLQQTFGTALVRKCTRLLLSSRWGIYEPQLRLMLQLTQRRFNQLLRMMRPLLGYGTLFSLGIKEGNALLSRICIRSREFRALLEQEDFQEDGNEEDQKVWHEMLAHYYLNVVHDVIGREKTPPIFGLSSTNPYERMSVKELPYHAVNAHAWHILFRFILSMPFLMIVYRNRLGYHLVRELIVAFNALYEMYELGEFPDKTGATHGEKPSALLRLREYIYFLREYNARLTEFPHLVIQTAVESAARYKFVGSDAKEYVTRKMSYHAPIGQRRIVFFEIIAGAKTMIHHGAITTCLFSPKGNRITTGSVDRSVCRVSPVTGAVAAQLRQAPTRVEEILYCETGAYHAIVCYDRTLLIYDSAQMKLLSRCDGGIFGAPLSSVAFSARGRFFLVATEDLHLRVFETEKGRLLLHVDQRQFLHGYCDGVDINLLRGYSCVIPHRIDDDVFHSTCHNVLIKWQLSPTRDEFASETHSGVSFTVNSGKAVRTGTHLLLHPIPFPAPASGRRAPPRFVHLHSLLTGREMAVLTSPCSQLLYQLSANERLLASALDDGSVVIHQLCWTSLQKKDGDMIAIPPVMELAAYRESPVATVRALRFRGDCKALFALGNSFEMKFWALPQRLLDGSGDDFSDTDVSYSAEADVANREEEKEPVEGVADGEFILESADVASWDVVQVPNTKDAEVIFGDSTGRLTMLRLWSPLM</sequence>
<dbReference type="Gene3D" id="3.80.10.10">
    <property type="entry name" value="Ribonuclease Inhibitor"/>
    <property type="match status" value="1"/>
</dbReference>
<organism evidence="1 2">
    <name type="scientific">Trypanosoma cruzi marinkellei</name>
    <dbReference type="NCBI Taxonomy" id="85056"/>
    <lineage>
        <taxon>Eukaryota</taxon>
        <taxon>Discoba</taxon>
        <taxon>Euglenozoa</taxon>
        <taxon>Kinetoplastea</taxon>
        <taxon>Metakinetoplastina</taxon>
        <taxon>Trypanosomatida</taxon>
        <taxon>Trypanosomatidae</taxon>
        <taxon>Trypanosoma</taxon>
        <taxon>Schizotrypanum</taxon>
    </lineage>
</organism>
<comment type="caution">
    <text evidence="1">The sequence shown here is derived from an EMBL/GenBank/DDBJ whole genome shotgun (WGS) entry which is preliminary data.</text>
</comment>
<name>K2N107_TRYCR</name>
<keyword evidence="2" id="KW-1185">Reference proteome</keyword>
<dbReference type="InterPro" id="IPR052652">
    <property type="entry name" value="Telomerase_Complex_Comp"/>
</dbReference>
<evidence type="ECO:0000313" key="1">
    <source>
        <dbReference type="EMBL" id="EKF31634.1"/>
    </source>
</evidence>
<dbReference type="SMART" id="SM00320">
    <property type="entry name" value="WD40"/>
    <property type="match status" value="3"/>
</dbReference>
<feature type="non-terminal residue" evidence="1">
    <location>
        <position position="1"/>
    </location>
</feature>
<dbReference type="PANTHER" id="PTHR44791">
    <property type="entry name" value="TELOMERASE PROTEIN COMPONENT 1 TEP1"/>
    <property type="match status" value="1"/>
</dbReference>
<dbReference type="InterPro" id="IPR001680">
    <property type="entry name" value="WD40_rpt"/>
</dbReference>
<evidence type="ECO:0000313" key="2">
    <source>
        <dbReference type="Proteomes" id="UP000007350"/>
    </source>
</evidence>
<dbReference type="InterPro" id="IPR036322">
    <property type="entry name" value="WD40_repeat_dom_sf"/>
</dbReference>
<dbReference type="Proteomes" id="UP000007350">
    <property type="component" value="Unassembled WGS sequence"/>
</dbReference>
<dbReference type="InterPro" id="IPR032675">
    <property type="entry name" value="LRR_dom_sf"/>
</dbReference>
<dbReference type="Gene3D" id="2.130.10.10">
    <property type="entry name" value="YVTN repeat-like/Quinoprotein amine dehydrogenase"/>
    <property type="match status" value="1"/>
</dbReference>
<dbReference type="EMBL" id="AHKC01010686">
    <property type="protein sequence ID" value="EKF31634.1"/>
    <property type="molecule type" value="Genomic_DNA"/>
</dbReference>
<dbReference type="Pfam" id="PF00400">
    <property type="entry name" value="WD40"/>
    <property type="match status" value="1"/>
</dbReference>